<evidence type="ECO:0000259" key="2">
    <source>
        <dbReference type="Pfam" id="PF08241"/>
    </source>
</evidence>
<dbReference type="InterPro" id="IPR029063">
    <property type="entry name" value="SAM-dependent_MTases_sf"/>
</dbReference>
<dbReference type="AlphaFoldDB" id="A0A2W5BA59"/>
<evidence type="ECO:0000256" key="1">
    <source>
        <dbReference type="SAM" id="SignalP"/>
    </source>
</evidence>
<evidence type="ECO:0000313" key="4">
    <source>
        <dbReference type="Proteomes" id="UP000248614"/>
    </source>
</evidence>
<dbReference type="SUPFAM" id="SSF53335">
    <property type="entry name" value="S-adenosyl-L-methionine-dependent methyltransferases"/>
    <property type="match status" value="1"/>
</dbReference>
<keyword evidence="3" id="KW-0808">Transferase</keyword>
<dbReference type="Proteomes" id="UP000248614">
    <property type="component" value="Unassembled WGS sequence"/>
</dbReference>
<dbReference type="GO" id="GO:0032259">
    <property type="term" value="P:methylation"/>
    <property type="evidence" value="ECO:0007669"/>
    <property type="project" value="UniProtKB-KW"/>
</dbReference>
<dbReference type="Pfam" id="PF08241">
    <property type="entry name" value="Methyltransf_11"/>
    <property type="match status" value="1"/>
</dbReference>
<proteinExistence type="predicted"/>
<feature type="signal peptide" evidence="1">
    <location>
        <begin position="1"/>
        <end position="25"/>
    </location>
</feature>
<dbReference type="InterPro" id="IPR016980">
    <property type="entry name" value="S-AdoMet-dep_MeTrfase_Alr7345"/>
</dbReference>
<accession>A0A2W5BA59</accession>
<keyword evidence="3" id="KW-0489">Methyltransferase</keyword>
<reference evidence="3 4" key="1">
    <citation type="submission" date="2017-08" db="EMBL/GenBank/DDBJ databases">
        <title>Infants hospitalized years apart are colonized by the same room-sourced microbial strains.</title>
        <authorList>
            <person name="Brooks B."/>
            <person name="Olm M.R."/>
            <person name="Firek B.A."/>
            <person name="Baker R."/>
            <person name="Thomas B.C."/>
            <person name="Morowitz M.J."/>
            <person name="Banfield J.F."/>
        </authorList>
    </citation>
    <scope>NUCLEOTIDE SEQUENCE [LARGE SCALE GENOMIC DNA]</scope>
    <source>
        <strain evidence="3">S2_018_000_R3_110</strain>
    </source>
</reference>
<dbReference type="GO" id="GO:0008757">
    <property type="term" value="F:S-adenosylmethionine-dependent methyltransferase activity"/>
    <property type="evidence" value="ECO:0007669"/>
    <property type="project" value="InterPro"/>
</dbReference>
<gene>
    <name evidence="3" type="ORF">DI632_07950</name>
</gene>
<name>A0A2W5BA59_9SPHN</name>
<dbReference type="InterPro" id="IPR013216">
    <property type="entry name" value="Methyltransf_11"/>
</dbReference>
<evidence type="ECO:0000313" key="3">
    <source>
        <dbReference type="EMBL" id="PZO77848.1"/>
    </source>
</evidence>
<dbReference type="PIRSF" id="PIRSF031679">
    <property type="entry name" value="Mtase_Alr7345_prd"/>
    <property type="match status" value="1"/>
</dbReference>
<dbReference type="EMBL" id="QFNF01000016">
    <property type="protein sequence ID" value="PZO77848.1"/>
    <property type="molecule type" value="Genomic_DNA"/>
</dbReference>
<keyword evidence="1" id="KW-0732">Signal</keyword>
<feature type="chain" id="PRO_5015932660" evidence="1">
    <location>
        <begin position="26"/>
        <end position="266"/>
    </location>
</feature>
<protein>
    <submittedName>
        <fullName evidence="3">Methyltransferase</fullName>
    </submittedName>
</protein>
<feature type="domain" description="Methyltransferase type 11" evidence="2">
    <location>
        <begin position="73"/>
        <end position="174"/>
    </location>
</feature>
<comment type="caution">
    <text evidence="3">The sequence shown here is derived from an EMBL/GenBank/DDBJ whole genome shotgun (WGS) entry which is preliminary data.</text>
</comment>
<dbReference type="Gene3D" id="3.40.50.150">
    <property type="entry name" value="Vaccinia Virus protein VP39"/>
    <property type="match status" value="1"/>
</dbReference>
<organism evidence="3 4">
    <name type="scientific">Sphingomonas hengshuiensis</name>
    <dbReference type="NCBI Taxonomy" id="1609977"/>
    <lineage>
        <taxon>Bacteria</taxon>
        <taxon>Pseudomonadati</taxon>
        <taxon>Pseudomonadota</taxon>
        <taxon>Alphaproteobacteria</taxon>
        <taxon>Sphingomonadales</taxon>
        <taxon>Sphingomonadaceae</taxon>
        <taxon>Sphingomonas</taxon>
    </lineage>
</organism>
<sequence length="266" mass="28598">MRRTALLLPALSAALVALTPAPAQAPQGAIAAAVASPARTPANVARDRYRHPAETLAFFGVRPTDTVVEIWPGGGWYTEILAPMLRERGRYVAAAPMPRGGEAIARLQARDAAAFGKVQIAAFPAEAGQAGVPDGVADKVLTFRNVHNWRFGGPDRAQAAFDAMFRMLKPGGVLGVVEHRLPESRNAAAEEKSGYMKESSVIAFATRAGFRLAARSNVNANPRDTANWPAGVWTLPPTYRLKDVDRAKYAAIGESDRMTLRFVKPK</sequence>